<dbReference type="GeneID" id="28901411"/>
<evidence type="ECO:0000313" key="2">
    <source>
        <dbReference type="EMBL" id="KZF20141.1"/>
    </source>
</evidence>
<dbReference type="STRING" id="1328760.A0A165A9S0"/>
<proteinExistence type="predicted"/>
<name>A0A165A9S0_XYLHT</name>
<dbReference type="OrthoDB" id="4708870at2759"/>
<organism evidence="2 3">
    <name type="scientific">Xylona heveae (strain CBS 132557 / TC161)</name>
    <dbReference type="NCBI Taxonomy" id="1328760"/>
    <lineage>
        <taxon>Eukaryota</taxon>
        <taxon>Fungi</taxon>
        <taxon>Dikarya</taxon>
        <taxon>Ascomycota</taxon>
        <taxon>Pezizomycotina</taxon>
        <taxon>Xylonomycetes</taxon>
        <taxon>Xylonales</taxon>
        <taxon>Xylonaceae</taxon>
        <taxon>Xylona</taxon>
    </lineage>
</organism>
<keyword evidence="3" id="KW-1185">Reference proteome</keyword>
<feature type="compositionally biased region" description="Polar residues" evidence="1">
    <location>
        <begin position="383"/>
        <end position="405"/>
    </location>
</feature>
<sequence>MGGSAFSHTGPNGEQPLSTPRIPSSVYALLRDQCLRVLRVFYVRAATPVEHPGKVSYGDVDVLVEQPRRHSSTWDDLAAALNATRYLHTPGSPTISFAIPSAALNNCHFQLDVLYCKPGTFDWQLFTHSYGDLWSIIGATIRPWGLTRNDVGLYVRVKEVEAQNRKASMILLTTDPSRTLSFLGLSKEAFSSGFETLEDMFEFAAGSRFFRPQYFQYASLKANDRQRLAKRPAMQKFWLEWLPQHTADWNKDENVTREIVLDEALTIFDRWAEYELIRGYWTKKNEEETILKELTARVPLQGDKLNLLLRALRRWVVLINDTISFRDEAMLAVDGGGFIFDGPHQITSLQKKRFIQWVEANWQQVTAREQARVKQEKSKRMIASNSTPESLQGNNLLSVNSHDAQ</sequence>
<evidence type="ECO:0000256" key="1">
    <source>
        <dbReference type="SAM" id="MobiDB-lite"/>
    </source>
</evidence>
<protein>
    <recommendedName>
        <fullName evidence="4">Nucleotidyltransferase</fullName>
    </recommendedName>
</protein>
<dbReference type="OMA" id="LFEWTRF"/>
<reference evidence="2 3" key="1">
    <citation type="journal article" date="2016" name="Fungal Biol.">
        <title>The genome of Xylona heveae provides a window into fungal endophytism.</title>
        <authorList>
            <person name="Gazis R."/>
            <person name="Kuo A."/>
            <person name="Riley R."/>
            <person name="LaButti K."/>
            <person name="Lipzen A."/>
            <person name="Lin J."/>
            <person name="Amirebrahimi M."/>
            <person name="Hesse C.N."/>
            <person name="Spatafora J.W."/>
            <person name="Henrissat B."/>
            <person name="Hainaut M."/>
            <person name="Grigoriev I.V."/>
            <person name="Hibbett D.S."/>
        </authorList>
    </citation>
    <scope>NUCLEOTIDE SEQUENCE [LARGE SCALE GENOMIC DNA]</scope>
    <source>
        <strain evidence="2 3">TC161</strain>
    </source>
</reference>
<gene>
    <name evidence="2" type="ORF">L228DRAFT_284881</name>
</gene>
<dbReference type="RefSeq" id="XP_018185696.1">
    <property type="nucleotide sequence ID" value="XM_018336274.1"/>
</dbReference>
<evidence type="ECO:0008006" key="4">
    <source>
        <dbReference type="Google" id="ProtNLM"/>
    </source>
</evidence>
<dbReference type="Proteomes" id="UP000076632">
    <property type="component" value="Unassembled WGS sequence"/>
</dbReference>
<dbReference type="AlphaFoldDB" id="A0A165A9S0"/>
<dbReference type="EMBL" id="KV407463">
    <property type="protein sequence ID" value="KZF20141.1"/>
    <property type="molecule type" value="Genomic_DNA"/>
</dbReference>
<accession>A0A165A9S0</accession>
<dbReference type="InParanoid" id="A0A165A9S0"/>
<feature type="region of interest" description="Disordered" evidence="1">
    <location>
        <begin position="375"/>
        <end position="405"/>
    </location>
</feature>
<evidence type="ECO:0000313" key="3">
    <source>
        <dbReference type="Proteomes" id="UP000076632"/>
    </source>
</evidence>